<name>A0A7V0NEB1_DESA2</name>
<organism evidence="2">
    <name type="scientific">Desulfofervidus auxilii</name>
    <dbReference type="NCBI Taxonomy" id="1621989"/>
    <lineage>
        <taxon>Bacteria</taxon>
        <taxon>Pseudomonadati</taxon>
        <taxon>Thermodesulfobacteriota</taxon>
        <taxon>Candidatus Desulfofervidia</taxon>
        <taxon>Candidatus Desulfofervidales</taxon>
        <taxon>Candidatus Desulfofervidaceae</taxon>
        <taxon>Candidatus Desulfofervidus</taxon>
    </lineage>
</organism>
<dbReference type="InterPro" id="IPR001602">
    <property type="entry name" value="UPF0047_YjbQ-like"/>
</dbReference>
<comment type="caution">
    <text evidence="2">The sequence shown here is derived from an EMBL/GenBank/DDBJ whole genome shotgun (WGS) entry which is preliminary data.</text>
</comment>
<dbReference type="AlphaFoldDB" id="A0A7V0NEB1"/>
<dbReference type="Gene3D" id="2.60.120.460">
    <property type="entry name" value="YjbQ-like"/>
    <property type="match status" value="1"/>
</dbReference>
<dbReference type="PIRSF" id="PIRSF004681">
    <property type="entry name" value="UCP004681"/>
    <property type="match status" value="1"/>
</dbReference>
<reference evidence="2" key="1">
    <citation type="journal article" date="2020" name="mSystems">
        <title>Genome- and Community-Level Interaction Insights into Carbon Utilization and Element Cycling Functions of Hydrothermarchaeota in Hydrothermal Sediment.</title>
        <authorList>
            <person name="Zhou Z."/>
            <person name="Liu Y."/>
            <person name="Xu W."/>
            <person name="Pan J."/>
            <person name="Luo Z.H."/>
            <person name="Li M."/>
        </authorList>
    </citation>
    <scope>NUCLEOTIDE SEQUENCE [LARGE SCALE GENOMIC DNA]</scope>
    <source>
        <strain evidence="2">HyVt-113</strain>
    </source>
</reference>
<evidence type="ECO:0000313" key="2">
    <source>
        <dbReference type="EMBL" id="HDD35362.1"/>
    </source>
</evidence>
<dbReference type="Pfam" id="PF01894">
    <property type="entry name" value="YjbQ"/>
    <property type="match status" value="1"/>
</dbReference>
<dbReference type="InterPro" id="IPR035917">
    <property type="entry name" value="YjbQ-like_sf"/>
</dbReference>
<dbReference type="Proteomes" id="UP000885706">
    <property type="component" value="Unassembled WGS sequence"/>
</dbReference>
<proteinExistence type="inferred from homology"/>
<dbReference type="PANTHER" id="PTHR30615">
    <property type="entry name" value="UNCHARACTERIZED PROTEIN YJBQ-RELATED"/>
    <property type="match status" value="1"/>
</dbReference>
<dbReference type="PANTHER" id="PTHR30615:SF8">
    <property type="entry name" value="UPF0047 PROTEIN C4A8.02C"/>
    <property type="match status" value="1"/>
</dbReference>
<comment type="similarity">
    <text evidence="1">Belongs to the UPF0047 family.</text>
</comment>
<dbReference type="NCBIfam" id="TIGR00149">
    <property type="entry name" value="TIGR00149_YjbQ"/>
    <property type="match status" value="1"/>
</dbReference>
<gene>
    <name evidence="2" type="ORF">ENF30_01035</name>
</gene>
<protein>
    <submittedName>
        <fullName evidence="2">YjbQ family protein</fullName>
    </submittedName>
</protein>
<dbReference type="EMBL" id="DQWQ01000050">
    <property type="protein sequence ID" value="HDD35362.1"/>
    <property type="molecule type" value="Genomic_DNA"/>
</dbReference>
<dbReference type="SUPFAM" id="SSF111038">
    <property type="entry name" value="YjbQ-like"/>
    <property type="match status" value="1"/>
</dbReference>
<accession>A0A7V0NEB1</accession>
<sequence>MIEIEISSHKKIELIDITEKVQKEIEKAAIQEGVVFIFSLHTTSSIFITENEEGLKKDWMQFFKKITSGIEYYHDHLDGNAPSHIFAGILGQGKMVPIKDGRLVLGTWQRIFLAELDGPRHRKIVLQFIKN</sequence>
<evidence type="ECO:0000256" key="1">
    <source>
        <dbReference type="ARBA" id="ARBA00005534"/>
    </source>
</evidence>